<proteinExistence type="predicted"/>
<evidence type="ECO:0000313" key="4">
    <source>
        <dbReference type="Proteomes" id="UP000264141"/>
    </source>
</evidence>
<feature type="transmembrane region" description="Helical" evidence="1">
    <location>
        <begin position="188"/>
        <end position="209"/>
    </location>
</feature>
<protein>
    <recommendedName>
        <fullName evidence="2">Glycosyltransferase RgtA/B/C/D-like domain-containing protein</fullName>
    </recommendedName>
</protein>
<accession>A0A3D1JFD8</accession>
<organism evidence="3 4">
    <name type="scientific">Anaerolinea thermolimosa</name>
    <dbReference type="NCBI Taxonomy" id="229919"/>
    <lineage>
        <taxon>Bacteria</taxon>
        <taxon>Bacillati</taxon>
        <taxon>Chloroflexota</taxon>
        <taxon>Anaerolineae</taxon>
        <taxon>Anaerolineales</taxon>
        <taxon>Anaerolineaceae</taxon>
        <taxon>Anaerolinea</taxon>
    </lineage>
</organism>
<feature type="transmembrane region" description="Helical" evidence="1">
    <location>
        <begin position="123"/>
        <end position="139"/>
    </location>
</feature>
<dbReference type="STRING" id="229919.GCA_001050195_00561"/>
<feature type="transmembrane region" description="Helical" evidence="1">
    <location>
        <begin position="396"/>
        <end position="418"/>
    </location>
</feature>
<keyword evidence="1" id="KW-0812">Transmembrane</keyword>
<dbReference type="Pfam" id="PF13231">
    <property type="entry name" value="PMT_2"/>
    <property type="match status" value="1"/>
</dbReference>
<comment type="caution">
    <text evidence="3">The sequence shown here is derived from an EMBL/GenBank/DDBJ whole genome shotgun (WGS) entry which is preliminary data.</text>
</comment>
<feature type="transmembrane region" description="Helical" evidence="1">
    <location>
        <begin position="475"/>
        <end position="493"/>
    </location>
</feature>
<dbReference type="Proteomes" id="UP000264141">
    <property type="component" value="Unassembled WGS sequence"/>
</dbReference>
<sequence length="713" mass="80458">MDEPSVLDYLKAKLTFWKKSNFELARGGEEVQPREEYPVSAGEEKQETRPILLGLPWPILLPVGLALVAQFFLEPPNRSGLPAALFYGAAALAGGIAAWKGWLSLAEGQPEVTVLDHLNYRRTAALTGFLGLMASFLLFGHNRFNPINLTVWLYSLGALVVAFAQPLPVPDWKALGQRLQLWLKNPAIALRLSGWGALLVVVALVLAYFRFYDLNRLPMNMVSDHAEKLLDVGDVLHGQFKIFFERNTGREAFQFYWTALMALIFKTGISFLSLKIGTVIVGVVTLIYIFRLGHELGGKWVALYALFFAGIAYWPNIISRIGLRFPLYPFCVAPVMYYLLRGLRRGYRNDFIWAGLWLGLGLHGYTASRIVPALVIVAVVLYSIHSQSAGRRRQALVWGAIVLFIAFAVFIPLFRYALENPQMFNYRSLTRVADIEHPLPGNPVNIFFSNTWNALRMFFWSNGDVWVHSIPYRPALDVITAALFFLGLVLLLVRYLQKRHWRDLFLLLSIPVLLLPSILSLAFPNENPNLNRTAGAYVPVFLIVALGFDALVRSLYNRVLSRQGKRAVILTGVVLAVATVSTNYQLFFVEYRKNFDQSAWNTAEMGEVMRAFTHSVGTPESVYVVGYPYWVDTRLVAINAGYPEINPELMPEQIPTTRVNPGAKMFMVNPADEQAIALLKEIYPEGWMRRYSSEVQGKDFLLFFVPAMEDSLP</sequence>
<feature type="transmembrane region" description="Helical" evidence="1">
    <location>
        <begin position="360"/>
        <end position="384"/>
    </location>
</feature>
<name>A0A3D1JFD8_9CHLR</name>
<evidence type="ECO:0000256" key="1">
    <source>
        <dbReference type="SAM" id="Phobius"/>
    </source>
</evidence>
<reference evidence="3 4" key="1">
    <citation type="journal article" date="2018" name="Nat. Biotechnol.">
        <title>A standardized bacterial taxonomy based on genome phylogeny substantially revises the tree of life.</title>
        <authorList>
            <person name="Parks D.H."/>
            <person name="Chuvochina M."/>
            <person name="Waite D.W."/>
            <person name="Rinke C."/>
            <person name="Skarshewski A."/>
            <person name="Chaumeil P.A."/>
            <person name="Hugenholtz P."/>
        </authorList>
    </citation>
    <scope>NUCLEOTIDE SEQUENCE [LARGE SCALE GENOMIC DNA]</scope>
    <source>
        <strain evidence="3">UBA8781</strain>
    </source>
</reference>
<feature type="transmembrane region" description="Helical" evidence="1">
    <location>
        <begin position="505"/>
        <end position="524"/>
    </location>
</feature>
<dbReference type="InterPro" id="IPR038731">
    <property type="entry name" value="RgtA/B/C-like"/>
</dbReference>
<feature type="transmembrane region" description="Helical" evidence="1">
    <location>
        <begin position="85"/>
        <end position="103"/>
    </location>
</feature>
<feature type="transmembrane region" description="Helical" evidence="1">
    <location>
        <begin position="321"/>
        <end position="340"/>
    </location>
</feature>
<evidence type="ECO:0000259" key="2">
    <source>
        <dbReference type="Pfam" id="PF13231"/>
    </source>
</evidence>
<feature type="transmembrane region" description="Helical" evidence="1">
    <location>
        <begin position="151"/>
        <end position="168"/>
    </location>
</feature>
<feature type="transmembrane region" description="Helical" evidence="1">
    <location>
        <begin position="536"/>
        <end position="556"/>
    </location>
</feature>
<feature type="transmembrane region" description="Helical" evidence="1">
    <location>
        <begin position="568"/>
        <end position="588"/>
    </location>
</feature>
<gene>
    <name evidence="3" type="ORF">DEQ80_00515</name>
</gene>
<keyword evidence="1" id="KW-0472">Membrane</keyword>
<feature type="transmembrane region" description="Helical" evidence="1">
    <location>
        <begin position="269"/>
        <end position="290"/>
    </location>
</feature>
<feature type="transmembrane region" description="Helical" evidence="1">
    <location>
        <begin position="55"/>
        <end position="73"/>
    </location>
</feature>
<dbReference type="OrthoDB" id="161174at2"/>
<dbReference type="AlphaFoldDB" id="A0A3D1JFD8"/>
<feature type="domain" description="Glycosyltransferase RgtA/B/C/D-like" evidence="2">
    <location>
        <begin position="255"/>
        <end position="413"/>
    </location>
</feature>
<evidence type="ECO:0000313" key="3">
    <source>
        <dbReference type="EMBL" id="HCE16316.1"/>
    </source>
</evidence>
<feature type="transmembrane region" description="Helical" evidence="1">
    <location>
        <begin position="296"/>
        <end position="314"/>
    </location>
</feature>
<keyword evidence="1" id="KW-1133">Transmembrane helix</keyword>
<dbReference type="RefSeq" id="WP_062189543.1">
    <property type="nucleotide sequence ID" value="NZ_DF967965.1"/>
</dbReference>
<dbReference type="EMBL" id="DPBP01000003">
    <property type="protein sequence ID" value="HCE16316.1"/>
    <property type="molecule type" value="Genomic_DNA"/>
</dbReference>